<comment type="caution">
    <text evidence="1">The sequence shown here is derived from an EMBL/GenBank/DDBJ whole genome shotgun (WGS) entry which is preliminary data.</text>
</comment>
<proteinExistence type="predicted"/>
<evidence type="ECO:0000313" key="2">
    <source>
        <dbReference type="Proteomes" id="UP000826656"/>
    </source>
</evidence>
<accession>A0ABQ7V7C9</accession>
<sequence length="62" mass="7684">MFLKVEWKELAEASRTMGYAELPEMKWKENKVSSRHIRKRWCVGYRRKVLIEESIEKWVIHY</sequence>
<keyword evidence="2" id="KW-1185">Reference proteome</keyword>
<gene>
    <name evidence="1" type="ORF">KY290_023106</name>
</gene>
<protein>
    <submittedName>
        <fullName evidence="1">Uncharacterized protein</fullName>
    </submittedName>
</protein>
<reference evidence="1 2" key="1">
    <citation type="journal article" date="2021" name="bioRxiv">
        <title>Chromosome-scale and haplotype-resolved genome assembly of a tetraploid potato cultivar.</title>
        <authorList>
            <person name="Sun H."/>
            <person name="Jiao W.-B."/>
            <person name="Krause K."/>
            <person name="Campoy J.A."/>
            <person name="Goel M."/>
            <person name="Folz-Donahue K."/>
            <person name="Kukat C."/>
            <person name="Huettel B."/>
            <person name="Schneeberger K."/>
        </authorList>
    </citation>
    <scope>NUCLEOTIDE SEQUENCE [LARGE SCALE GENOMIC DNA]</scope>
    <source>
        <strain evidence="1">SolTubOtavaFocal</strain>
        <tissue evidence="1">Leaves</tissue>
    </source>
</reference>
<dbReference type="EMBL" id="JAIVGD010000015">
    <property type="protein sequence ID" value="KAH0759613.1"/>
    <property type="molecule type" value="Genomic_DNA"/>
</dbReference>
<dbReference type="Proteomes" id="UP000826656">
    <property type="component" value="Unassembled WGS sequence"/>
</dbReference>
<name>A0ABQ7V7C9_SOLTU</name>
<organism evidence="1 2">
    <name type="scientific">Solanum tuberosum</name>
    <name type="common">Potato</name>
    <dbReference type="NCBI Taxonomy" id="4113"/>
    <lineage>
        <taxon>Eukaryota</taxon>
        <taxon>Viridiplantae</taxon>
        <taxon>Streptophyta</taxon>
        <taxon>Embryophyta</taxon>
        <taxon>Tracheophyta</taxon>
        <taxon>Spermatophyta</taxon>
        <taxon>Magnoliopsida</taxon>
        <taxon>eudicotyledons</taxon>
        <taxon>Gunneridae</taxon>
        <taxon>Pentapetalae</taxon>
        <taxon>asterids</taxon>
        <taxon>lamiids</taxon>
        <taxon>Solanales</taxon>
        <taxon>Solanaceae</taxon>
        <taxon>Solanoideae</taxon>
        <taxon>Solaneae</taxon>
        <taxon>Solanum</taxon>
    </lineage>
</organism>
<evidence type="ECO:0000313" key="1">
    <source>
        <dbReference type="EMBL" id="KAH0759613.1"/>
    </source>
</evidence>